<name>A0A915KRY3_ROMCU</name>
<accession>A0A915KRY3</accession>
<sequence>MNKEHMKNPFFASKLENEHDYQNNRLLNTFTLAVTVYRWNGKTRNLTGWCGNAVVVIGLLQAQNGRGRSATQRLVQIITSAVHGAVEGVVAGVADAVLRRVALLHGGATFIFVV</sequence>
<evidence type="ECO:0000313" key="1">
    <source>
        <dbReference type="Proteomes" id="UP000887565"/>
    </source>
</evidence>
<reference evidence="2" key="1">
    <citation type="submission" date="2022-11" db="UniProtKB">
        <authorList>
            <consortium name="WormBaseParasite"/>
        </authorList>
    </citation>
    <scope>IDENTIFICATION</scope>
</reference>
<organism evidence="1 2">
    <name type="scientific">Romanomermis culicivorax</name>
    <name type="common">Nematode worm</name>
    <dbReference type="NCBI Taxonomy" id="13658"/>
    <lineage>
        <taxon>Eukaryota</taxon>
        <taxon>Metazoa</taxon>
        <taxon>Ecdysozoa</taxon>
        <taxon>Nematoda</taxon>
        <taxon>Enoplea</taxon>
        <taxon>Dorylaimia</taxon>
        <taxon>Mermithida</taxon>
        <taxon>Mermithoidea</taxon>
        <taxon>Mermithidae</taxon>
        <taxon>Romanomermis</taxon>
    </lineage>
</organism>
<dbReference type="AlphaFoldDB" id="A0A915KRY3"/>
<protein>
    <submittedName>
        <fullName evidence="2">Uncharacterized protein</fullName>
    </submittedName>
</protein>
<proteinExistence type="predicted"/>
<keyword evidence="1" id="KW-1185">Reference proteome</keyword>
<dbReference type="WBParaSite" id="nRc.2.0.1.t41523-RA">
    <property type="protein sequence ID" value="nRc.2.0.1.t41523-RA"/>
    <property type="gene ID" value="nRc.2.0.1.g41523"/>
</dbReference>
<evidence type="ECO:0000313" key="2">
    <source>
        <dbReference type="WBParaSite" id="nRc.2.0.1.t41523-RA"/>
    </source>
</evidence>
<dbReference type="Proteomes" id="UP000887565">
    <property type="component" value="Unplaced"/>
</dbReference>